<sequence length="1100" mass="124282">DLVEPLADDGHIAVTFANHNHLDFAKNWAYHIRKTGCTSYIVGAMDEKILKELVKLNIPTFYMASNLTTNDFGRFTKEFIEMGRKKAAMVQSFLDLGFSTLVSDVDAVWLRNPFPFFRKFTDADMLVSSDLIQTTSIAEGLEDLSGARHGLNIGVMFLRPRALSLVQEWIANMRSDPKGWDQAELTHLFRSNLTVAPNRSDGLLSIYNGKLLGGALPTSLFCSGQSYKEGTSWEGGLRPYSFHASGIASATSGKRSRLREWGFWHDEPGRFTHPVGFLSYDNHVPLELINEVRDFKNQSKTLQGVLPHFKLMNEQLSQLRVALVAAKELGGAAAVLPHLWLGKQNDIWPGDGYFRESRFQMPFTAPADYTMDLEWMDHEIPDEYREFSFLEKPEATPLLASRVVIVICQAEADADCEEGEAPAIPKEDDTVRLKPNRNLYQLRTALSHLYKSYKIVHFQGRMEKAIHLNPVETAFYNERMRGWMGAFCCVEEKPGHIFYDLFWDVPGHINRFNEVQEGPWEPKPGPEMVEPLADSGNIAVTFVNYNHLDFAKNWAYHMEKTGCTAYIMGAMDEETLKELVKLNIPTFYMASNLTTNDFGRFTKDFLDMGRKKAAMVESFLALGFDTLVSDVDAVWLRNPFPFFKKFKDADMLVSSEIYQTTSVAEGLEGLSGARHGVNIGVMFLRPRALSFVQEWIANMESDPKVWDQAELNHLFYSNMTSARDRSDGLLSIFNGKLVGGVLPNSLFCNGNSYMEETSWDGGLRPYSIHASGIHSATSGKRSRLREWGFWHDEPERFTHPVGFLSYDNHVPLELLKEVRDFNNRSWTVPGVLPHFKLVNAQLSQLRVALVAAKELGGAAAVLPHLWFGKEFNAWPGFGYLHEPRLKKPFAAPADYTMDLVRMDHEIPNEYREFSFLGKPEATSLLAARVVVTICQPEADEDCEEGEAPALPKDDAVRLKPNRSLYQLRTALSHLYKSYKVPPEAGWPHVSSPREPHACSSMRVRAPPGKEAGPSCAHPQEPLLHRCLQVVHFLGRMDRAVLLSASEVTSYNERMRSWAGAFCCVEGKPGHILYDLFWDVPGHINRFNKVQEGPWEPMPGP</sequence>
<dbReference type="GO" id="GO:0052636">
    <property type="term" value="F:arabinosyltransferase activity"/>
    <property type="evidence" value="ECO:0007669"/>
    <property type="project" value="TreeGrafter"/>
</dbReference>
<comment type="caution">
    <text evidence="4">The sequence shown here is derived from an EMBL/GenBank/DDBJ whole genome shotgun (WGS) entry which is preliminary data.</text>
</comment>
<accession>A0A3M7KTH2</accession>
<dbReference type="EC" id="2.4.2.-" evidence="2"/>
<dbReference type="PANTHER" id="PTHR46936:SF1">
    <property type="entry name" value="ARABINOSYLTRANSFERASE XEG113"/>
    <property type="match status" value="1"/>
</dbReference>
<reference evidence="5" key="1">
    <citation type="journal article" date="2018" name="Algal Res.">
        <title>Characterization of plant carbon substrate utilization by Auxenochlorella protothecoides.</title>
        <authorList>
            <person name="Vogler B.W."/>
            <person name="Starkenburg S.R."/>
            <person name="Sudasinghe N."/>
            <person name="Schambach J.Y."/>
            <person name="Rollin J.A."/>
            <person name="Pattathil S."/>
            <person name="Barry A.N."/>
        </authorList>
    </citation>
    <scope>NUCLEOTIDE SEQUENCE [LARGE SCALE GENOMIC DNA]</scope>
    <source>
        <strain evidence="5">UTEX 25</strain>
    </source>
</reference>
<comment type="similarity">
    <text evidence="1 2">Belongs to the glycosyltransferase 77 family.</text>
</comment>
<comment type="subcellular location">
    <subcellularLocation>
        <location evidence="2">Golgi apparatus membrane</location>
        <topology evidence="2">Single-pass type II membrane protein</topology>
    </subcellularLocation>
</comment>
<feature type="domain" description="Nucleotide-diphospho-sugar transferase" evidence="3">
    <location>
        <begin position="564"/>
        <end position="784"/>
    </location>
</feature>
<evidence type="ECO:0000256" key="1">
    <source>
        <dbReference type="ARBA" id="ARBA00007033"/>
    </source>
</evidence>
<keyword evidence="2" id="KW-0961">Cell wall biogenesis/degradation</keyword>
<dbReference type="AlphaFoldDB" id="A0A3M7KTH2"/>
<feature type="non-terminal residue" evidence="4">
    <location>
        <position position="1"/>
    </location>
</feature>
<dbReference type="Proteomes" id="UP000279271">
    <property type="component" value="Unassembled WGS sequence"/>
</dbReference>
<evidence type="ECO:0000313" key="4">
    <source>
        <dbReference type="EMBL" id="RMZ53005.1"/>
    </source>
</evidence>
<name>A0A3M7KTH2_AUXPR</name>
<organism evidence="4 5">
    <name type="scientific">Auxenochlorella protothecoides</name>
    <name type="common">Green microalga</name>
    <name type="synonym">Chlorella protothecoides</name>
    <dbReference type="NCBI Taxonomy" id="3075"/>
    <lineage>
        <taxon>Eukaryota</taxon>
        <taxon>Viridiplantae</taxon>
        <taxon>Chlorophyta</taxon>
        <taxon>core chlorophytes</taxon>
        <taxon>Trebouxiophyceae</taxon>
        <taxon>Chlorellales</taxon>
        <taxon>Chlorellaceae</taxon>
        <taxon>Auxenochlorella</taxon>
    </lineage>
</organism>
<dbReference type="Pfam" id="PF03407">
    <property type="entry name" value="Nucleotid_trans"/>
    <property type="match status" value="2"/>
</dbReference>
<keyword evidence="2" id="KW-0735">Signal-anchor</keyword>
<evidence type="ECO:0000259" key="3">
    <source>
        <dbReference type="Pfam" id="PF03407"/>
    </source>
</evidence>
<dbReference type="GO" id="GO:0000139">
    <property type="term" value="C:Golgi membrane"/>
    <property type="evidence" value="ECO:0007669"/>
    <property type="project" value="UniProtKB-SubCell"/>
</dbReference>
<dbReference type="EMBL" id="QOKY01000202">
    <property type="protein sequence ID" value="RMZ53005.1"/>
    <property type="molecule type" value="Genomic_DNA"/>
</dbReference>
<dbReference type="SUPFAM" id="SSF53448">
    <property type="entry name" value="Nucleotide-diphospho-sugar transferases"/>
    <property type="match status" value="2"/>
</dbReference>
<dbReference type="InterPro" id="IPR005069">
    <property type="entry name" value="Nucl-diP-sugar_transferase"/>
</dbReference>
<keyword evidence="2" id="KW-0808">Transferase</keyword>
<proteinExistence type="inferred from homology"/>
<protein>
    <recommendedName>
        <fullName evidence="2">Glycosyltransferase</fullName>
        <ecNumber evidence="2">2.4.2.-</ecNumber>
    </recommendedName>
</protein>
<gene>
    <name evidence="4" type="ORF">APUTEX25_001124</name>
</gene>
<keyword evidence="2" id="KW-0333">Golgi apparatus</keyword>
<feature type="domain" description="Nucleotide-diphospho-sugar transferase" evidence="3">
    <location>
        <begin position="38"/>
        <end position="258"/>
    </location>
</feature>
<evidence type="ECO:0000256" key="2">
    <source>
        <dbReference type="RuleBase" id="RU363055"/>
    </source>
</evidence>
<keyword evidence="2" id="KW-0812">Transmembrane</keyword>
<dbReference type="InterPro" id="IPR053250">
    <property type="entry name" value="Glycosyltransferase_77"/>
</dbReference>
<dbReference type="InterPro" id="IPR029044">
    <property type="entry name" value="Nucleotide-diphossugar_trans"/>
</dbReference>
<dbReference type="PANTHER" id="PTHR46936">
    <property type="entry name" value="ARABINOSYLTRANSFERASE XEG113"/>
    <property type="match status" value="1"/>
</dbReference>
<dbReference type="GO" id="GO:0052325">
    <property type="term" value="P:cell wall pectin biosynthetic process"/>
    <property type="evidence" value="ECO:0007669"/>
    <property type="project" value="TreeGrafter"/>
</dbReference>
<keyword evidence="2" id="KW-0328">Glycosyltransferase</keyword>
<evidence type="ECO:0000313" key="5">
    <source>
        <dbReference type="Proteomes" id="UP000279271"/>
    </source>
</evidence>